<gene>
    <name evidence="1" type="ORF">PMACD_LOCUS10522</name>
</gene>
<evidence type="ECO:0000313" key="2">
    <source>
        <dbReference type="Proteomes" id="UP000663880"/>
    </source>
</evidence>
<dbReference type="AlphaFoldDB" id="A0A821UM11"/>
<name>A0A821UM11_9NEOP</name>
<sequence>MTRFVTLIHTMNECLKHLVRFSSIEISQMITLGSKQNARQFYAAPPF</sequence>
<reference evidence="1" key="1">
    <citation type="submission" date="2021-02" db="EMBL/GenBank/DDBJ databases">
        <authorList>
            <person name="Steward A R."/>
        </authorList>
    </citation>
    <scope>NUCLEOTIDE SEQUENCE</scope>
</reference>
<keyword evidence="2" id="KW-1185">Reference proteome</keyword>
<proteinExistence type="predicted"/>
<dbReference type="EMBL" id="CAJOBZ010000031">
    <property type="protein sequence ID" value="CAF4891647.1"/>
    <property type="molecule type" value="Genomic_DNA"/>
</dbReference>
<accession>A0A821UM11</accession>
<evidence type="ECO:0000313" key="1">
    <source>
        <dbReference type="EMBL" id="CAF4891647.1"/>
    </source>
</evidence>
<organism evidence="1 2">
    <name type="scientific">Pieris macdunnoughi</name>
    <dbReference type="NCBI Taxonomy" id="345717"/>
    <lineage>
        <taxon>Eukaryota</taxon>
        <taxon>Metazoa</taxon>
        <taxon>Ecdysozoa</taxon>
        <taxon>Arthropoda</taxon>
        <taxon>Hexapoda</taxon>
        <taxon>Insecta</taxon>
        <taxon>Pterygota</taxon>
        <taxon>Neoptera</taxon>
        <taxon>Endopterygota</taxon>
        <taxon>Lepidoptera</taxon>
        <taxon>Glossata</taxon>
        <taxon>Ditrysia</taxon>
        <taxon>Papilionoidea</taxon>
        <taxon>Pieridae</taxon>
        <taxon>Pierinae</taxon>
        <taxon>Pieris</taxon>
    </lineage>
</organism>
<protein>
    <submittedName>
        <fullName evidence="1">Uncharacterized protein</fullName>
    </submittedName>
</protein>
<dbReference type="Proteomes" id="UP000663880">
    <property type="component" value="Unassembled WGS sequence"/>
</dbReference>
<comment type="caution">
    <text evidence="1">The sequence shown here is derived from an EMBL/GenBank/DDBJ whole genome shotgun (WGS) entry which is preliminary data.</text>
</comment>
<dbReference type="OrthoDB" id="9995434at2759"/>